<name>B0MQE4_9FIRM</name>
<dbReference type="Gene3D" id="1.10.443.10">
    <property type="entry name" value="Intergrase catalytic core"/>
    <property type="match status" value="1"/>
</dbReference>
<dbReference type="AlphaFoldDB" id="B0MQE4"/>
<evidence type="ECO:0000256" key="3">
    <source>
        <dbReference type="ARBA" id="ARBA00022908"/>
    </source>
</evidence>
<reference evidence="9" key="2">
    <citation type="submission" date="2014-06" db="EMBL/GenBank/DDBJ databases">
        <title>Draft genome sequence of Eubacterium siraeum (DSM 15702).</title>
        <authorList>
            <person name="Sudarsanam P."/>
            <person name="Ley R."/>
            <person name="Guruge J."/>
            <person name="Turnbaugh P.J."/>
            <person name="Mahowald M."/>
            <person name="Liep D."/>
            <person name="Gordon J."/>
        </authorList>
    </citation>
    <scope>NUCLEOTIDE SEQUENCE</scope>
    <source>
        <strain evidence="9">DSM 15702</strain>
    </source>
</reference>
<dbReference type="PROSITE" id="PS51900">
    <property type="entry name" value="CB"/>
    <property type="match status" value="1"/>
</dbReference>
<dbReference type="InterPro" id="IPR044068">
    <property type="entry name" value="CB"/>
</dbReference>
<dbReference type="InterPro" id="IPR004107">
    <property type="entry name" value="Integrase_SAM-like_N"/>
</dbReference>
<dbReference type="SUPFAM" id="SSF56349">
    <property type="entry name" value="DNA breaking-rejoining enzymes"/>
    <property type="match status" value="1"/>
</dbReference>
<comment type="function">
    <text evidence="1">Site-specific tyrosine recombinase, which acts by catalyzing the cutting and rejoining of the recombining DNA molecules.</text>
</comment>
<dbReference type="PROSITE" id="PS51898">
    <property type="entry name" value="TYR_RECOMBINASE"/>
    <property type="match status" value="1"/>
</dbReference>
<evidence type="ECO:0000256" key="4">
    <source>
        <dbReference type="ARBA" id="ARBA00023125"/>
    </source>
</evidence>
<dbReference type="InterPro" id="IPR013762">
    <property type="entry name" value="Integrase-like_cat_sf"/>
</dbReference>
<feature type="domain" description="Tyr recombinase" evidence="7">
    <location>
        <begin position="137"/>
        <end position="327"/>
    </location>
</feature>
<keyword evidence="4 6" id="KW-0238">DNA-binding</keyword>
<evidence type="ECO:0000313" key="9">
    <source>
        <dbReference type="EMBL" id="EDS00123.1"/>
    </source>
</evidence>
<evidence type="ECO:0000259" key="8">
    <source>
        <dbReference type="PROSITE" id="PS51900"/>
    </source>
</evidence>
<evidence type="ECO:0000256" key="1">
    <source>
        <dbReference type="ARBA" id="ARBA00003283"/>
    </source>
</evidence>
<protein>
    <submittedName>
        <fullName evidence="9">Phage integrase SAM-like domain protein</fullName>
    </submittedName>
</protein>
<keyword evidence="5" id="KW-0233">DNA recombination</keyword>
<evidence type="ECO:0000259" key="7">
    <source>
        <dbReference type="PROSITE" id="PS51898"/>
    </source>
</evidence>
<dbReference type="InterPro" id="IPR010998">
    <property type="entry name" value="Integrase_recombinase_N"/>
</dbReference>
<dbReference type="InterPro" id="IPR011010">
    <property type="entry name" value="DNA_brk_join_enz"/>
</dbReference>
<feature type="domain" description="Core-binding (CB)" evidence="8">
    <location>
        <begin position="38"/>
        <end position="115"/>
    </location>
</feature>
<evidence type="ECO:0000256" key="2">
    <source>
        <dbReference type="ARBA" id="ARBA00008857"/>
    </source>
</evidence>
<comment type="caution">
    <text evidence="9">The sequence shown here is derived from an EMBL/GenBank/DDBJ whole genome shotgun (WGS) entry which is preliminary data.</text>
</comment>
<organism evidence="9 10">
    <name type="scientific">[Eubacterium] siraeum DSM 15702</name>
    <dbReference type="NCBI Taxonomy" id="428128"/>
    <lineage>
        <taxon>Bacteria</taxon>
        <taxon>Bacillati</taxon>
        <taxon>Bacillota</taxon>
        <taxon>Clostridia</taxon>
        <taxon>Eubacteriales</taxon>
        <taxon>Oscillospiraceae</taxon>
        <taxon>Oscillospiraceae incertae sedis</taxon>
    </lineage>
</organism>
<dbReference type="GO" id="GO:0003677">
    <property type="term" value="F:DNA binding"/>
    <property type="evidence" value="ECO:0007669"/>
    <property type="project" value="UniProtKB-UniRule"/>
</dbReference>
<dbReference type="Pfam" id="PF00589">
    <property type="entry name" value="Phage_integrase"/>
    <property type="match status" value="1"/>
</dbReference>
<dbReference type="Pfam" id="PF02899">
    <property type="entry name" value="Phage_int_SAM_1"/>
    <property type="match status" value="1"/>
</dbReference>
<keyword evidence="10" id="KW-1185">Reference proteome</keyword>
<keyword evidence="3" id="KW-0229">DNA integration</keyword>
<dbReference type="PANTHER" id="PTHR30349:SF81">
    <property type="entry name" value="TYROSINE RECOMBINASE XERC"/>
    <property type="match status" value="1"/>
</dbReference>
<evidence type="ECO:0000256" key="5">
    <source>
        <dbReference type="ARBA" id="ARBA00023172"/>
    </source>
</evidence>
<dbReference type="EMBL" id="ABCA03000051">
    <property type="protein sequence ID" value="EDS00123.1"/>
    <property type="molecule type" value="Genomic_DNA"/>
</dbReference>
<dbReference type="PANTHER" id="PTHR30349">
    <property type="entry name" value="PHAGE INTEGRASE-RELATED"/>
    <property type="match status" value="1"/>
</dbReference>
<evidence type="ECO:0000313" key="10">
    <source>
        <dbReference type="Proteomes" id="UP000005326"/>
    </source>
</evidence>
<dbReference type="InterPro" id="IPR050090">
    <property type="entry name" value="Tyrosine_recombinase_XerCD"/>
</dbReference>
<proteinExistence type="inferred from homology"/>
<reference evidence="9" key="1">
    <citation type="submission" date="2007-10" db="EMBL/GenBank/DDBJ databases">
        <authorList>
            <person name="Fulton L."/>
            <person name="Clifton S."/>
            <person name="Fulton B."/>
            <person name="Xu J."/>
            <person name="Minx P."/>
            <person name="Pepin K.H."/>
            <person name="Johnson M."/>
            <person name="Thiruvilangam P."/>
            <person name="Bhonagiri V."/>
            <person name="Nash W.E."/>
            <person name="Mardis E.R."/>
            <person name="Wilson R.K."/>
        </authorList>
    </citation>
    <scope>NUCLEOTIDE SEQUENCE [LARGE SCALE GENOMIC DNA]</scope>
    <source>
        <strain evidence="9">DSM 15702</strain>
    </source>
</reference>
<accession>B0MQE4</accession>
<dbReference type="Gene3D" id="1.10.150.130">
    <property type="match status" value="1"/>
</dbReference>
<sequence>MQPEHLEFSLSSLYNLFCKKYYWAPPQILQLYSEVKMIEFKTHIDGFINYCRYHKKLSDKTISAYCIDLIQFRCFTSELSKQSLWNYIEHLNKSYKPKTVKRKLATLKAFTHYLLIRDIIDCNPFDKIETSIKEPVILPKTIPLDTIGEILCFAYTQIEKSNTDYKKNSAIRNAAVLELLFATGARVAEICNLHSQDVDFIGKSVKLYGKGSKERIIPIENTSVLTILSDYYFIHEEKISDCGYFFVNKYGKRLTEQSVRCMINSYCQTCGISMHITPHMFRHSFATLLLEQDVDIRYIQKLLGHSSITTTQIYTHVTSAKQKEIIKTKHPRNNLNIS</sequence>
<evidence type="ECO:0000256" key="6">
    <source>
        <dbReference type="PROSITE-ProRule" id="PRU01248"/>
    </source>
</evidence>
<gene>
    <name evidence="9" type="ORF">EUBSIR_02060</name>
</gene>
<dbReference type="InterPro" id="IPR002104">
    <property type="entry name" value="Integrase_catalytic"/>
</dbReference>
<dbReference type="Proteomes" id="UP000005326">
    <property type="component" value="Unassembled WGS sequence"/>
</dbReference>
<dbReference type="GO" id="GO:0006310">
    <property type="term" value="P:DNA recombination"/>
    <property type="evidence" value="ECO:0007669"/>
    <property type="project" value="UniProtKB-KW"/>
</dbReference>
<dbReference type="GO" id="GO:0015074">
    <property type="term" value="P:DNA integration"/>
    <property type="evidence" value="ECO:0007669"/>
    <property type="project" value="UniProtKB-KW"/>
</dbReference>
<comment type="similarity">
    <text evidence="2">Belongs to the 'phage' integrase family.</text>
</comment>